<proteinExistence type="predicted"/>
<comment type="caution">
    <text evidence="2">The sequence shown here is derived from an EMBL/GenBank/DDBJ whole genome shotgun (WGS) entry which is preliminary data.</text>
</comment>
<gene>
    <name evidence="2" type="ORF">FZEAL_10572</name>
</gene>
<protein>
    <submittedName>
        <fullName evidence="2">Uncharacterized protein</fullName>
    </submittedName>
</protein>
<evidence type="ECO:0000256" key="1">
    <source>
        <dbReference type="SAM" id="MobiDB-lite"/>
    </source>
</evidence>
<dbReference type="SUPFAM" id="SSF50494">
    <property type="entry name" value="Trypsin-like serine proteases"/>
    <property type="match status" value="1"/>
</dbReference>
<organism evidence="2 3">
    <name type="scientific">Fusarium zealandicum</name>
    <dbReference type="NCBI Taxonomy" id="1053134"/>
    <lineage>
        <taxon>Eukaryota</taxon>
        <taxon>Fungi</taxon>
        <taxon>Dikarya</taxon>
        <taxon>Ascomycota</taxon>
        <taxon>Pezizomycotina</taxon>
        <taxon>Sordariomycetes</taxon>
        <taxon>Hypocreomycetidae</taxon>
        <taxon>Hypocreales</taxon>
        <taxon>Nectriaceae</taxon>
        <taxon>Fusarium</taxon>
        <taxon>Fusarium staphyleae species complex</taxon>
    </lineage>
</organism>
<dbReference type="AlphaFoldDB" id="A0A8H4TZT8"/>
<name>A0A8H4TZT8_9HYPO</name>
<reference evidence="2" key="2">
    <citation type="submission" date="2020-05" db="EMBL/GenBank/DDBJ databases">
        <authorList>
            <person name="Kim H.-S."/>
            <person name="Proctor R.H."/>
            <person name="Brown D.W."/>
        </authorList>
    </citation>
    <scope>NUCLEOTIDE SEQUENCE</scope>
    <source>
        <strain evidence="2">NRRL 22465</strain>
    </source>
</reference>
<dbReference type="EMBL" id="JABEYC010001244">
    <property type="protein sequence ID" value="KAF4967153.1"/>
    <property type="molecule type" value="Genomic_DNA"/>
</dbReference>
<accession>A0A8H4TZT8</accession>
<evidence type="ECO:0000313" key="3">
    <source>
        <dbReference type="Proteomes" id="UP000635477"/>
    </source>
</evidence>
<reference evidence="2" key="1">
    <citation type="journal article" date="2020" name="BMC Genomics">
        <title>Correction to: Identification and distribution of gene clusters required for synthesis of sphingolipid metabolism inhibitors in diverse species of the filamentous fungus Fusarium.</title>
        <authorList>
            <person name="Kim H.S."/>
            <person name="Lohmar J.M."/>
            <person name="Busman M."/>
            <person name="Brown D.W."/>
            <person name="Naumann T.A."/>
            <person name="Divon H.H."/>
            <person name="Lysoe E."/>
            <person name="Uhlig S."/>
            <person name="Proctor R.H."/>
        </authorList>
    </citation>
    <scope>NUCLEOTIDE SEQUENCE</scope>
    <source>
        <strain evidence="2">NRRL 22465</strain>
    </source>
</reference>
<dbReference type="InterPro" id="IPR009003">
    <property type="entry name" value="Peptidase_S1_PA"/>
</dbReference>
<keyword evidence="3" id="KW-1185">Reference proteome</keyword>
<feature type="compositionally biased region" description="Pro residues" evidence="1">
    <location>
        <begin position="1"/>
        <end position="13"/>
    </location>
</feature>
<evidence type="ECO:0000313" key="2">
    <source>
        <dbReference type="EMBL" id="KAF4967153.1"/>
    </source>
</evidence>
<sequence length="586" mass="63989">MPSSSHPPGPVTPSPRRQASRRIFGIRPISYRIDKRSSRTSAHSRSQSLPELLDLITMPSPTTAMGPLPPSDEEARLYYYGLGNEPRLVARSSTEPWAFVGQSRWPLAKSLDPVGKHAVVTLWNSAGPLRQEIIEALDGVSWSAVDILRLGYLPTGDEAESPVTLFISVEAGSTPWVRGHSVVTRCREILQRHKIHDVHVEMKESRLIQSASTPSQLVSDPLAYPIELTSLLSEFLGVSIAPLSALRHEGTKGLYLRCRQTGTVFVLTCRHVVFDSNINQDYRHASATPQSVVQPGDTTLEKLKHDFVSELDVIETVLQSRQGDPRPSTQSVVKENLDDKNTCISIIQTLDDLLQNPATRILGHVAFSPKLSLGKAESGAGRMRDWALIELHPGRHQTQLDALENKAFVGTGNRRIANAAMEAETRPCDRGSAKRKVALEFQPATCTVLVKGATPITEHELKHPSIDLVSLDEPSTIVAKAGRSTCLTFGVTNEVKSITRKPIIGETKYLSEELCILGHKQNGAGRAPFSEGGDSGSCVFDLRGCVCAMMTGGLGTGNGALDTTYATPIEWLLDDIRQHGYDVEIV</sequence>
<dbReference type="Proteomes" id="UP000635477">
    <property type="component" value="Unassembled WGS sequence"/>
</dbReference>
<feature type="region of interest" description="Disordered" evidence="1">
    <location>
        <begin position="1"/>
        <end position="20"/>
    </location>
</feature>
<dbReference type="OrthoDB" id="5424209at2759"/>